<dbReference type="Proteomes" id="UP000235392">
    <property type="component" value="Unassembled WGS sequence"/>
</dbReference>
<feature type="compositionally biased region" description="Low complexity" evidence="1">
    <location>
        <begin position="1"/>
        <end position="22"/>
    </location>
</feature>
<reference evidence="2 3" key="1">
    <citation type="submission" date="2017-11" db="EMBL/GenBank/DDBJ databases">
        <title>De novo assembly and phasing of dikaryotic genomes from two isolates of Puccinia coronata f. sp. avenae, the causal agent of oat crown rust.</title>
        <authorList>
            <person name="Miller M.E."/>
            <person name="Zhang Y."/>
            <person name="Omidvar V."/>
            <person name="Sperschneider J."/>
            <person name="Schwessinger B."/>
            <person name="Raley C."/>
            <person name="Palmer J.M."/>
            <person name="Garnica D."/>
            <person name="Upadhyaya N."/>
            <person name="Rathjen J."/>
            <person name="Taylor J.M."/>
            <person name="Park R.F."/>
            <person name="Dodds P.N."/>
            <person name="Hirsch C.D."/>
            <person name="Kianian S.F."/>
            <person name="Figueroa M."/>
        </authorList>
    </citation>
    <scope>NUCLEOTIDE SEQUENCE [LARGE SCALE GENOMIC DNA]</scope>
    <source>
        <strain evidence="2">12SD80</strain>
    </source>
</reference>
<accession>A0A2N5TTA9</accession>
<proteinExistence type="predicted"/>
<comment type="caution">
    <text evidence="2">The sequence shown here is derived from an EMBL/GenBank/DDBJ whole genome shotgun (WGS) entry which is preliminary data.</text>
</comment>
<feature type="region of interest" description="Disordered" evidence="1">
    <location>
        <begin position="1"/>
        <end position="42"/>
    </location>
</feature>
<evidence type="ECO:0000313" key="2">
    <source>
        <dbReference type="EMBL" id="PLW28724.1"/>
    </source>
</evidence>
<organism evidence="2 3">
    <name type="scientific">Puccinia coronata f. sp. avenae</name>
    <dbReference type="NCBI Taxonomy" id="200324"/>
    <lineage>
        <taxon>Eukaryota</taxon>
        <taxon>Fungi</taxon>
        <taxon>Dikarya</taxon>
        <taxon>Basidiomycota</taxon>
        <taxon>Pucciniomycotina</taxon>
        <taxon>Pucciniomycetes</taxon>
        <taxon>Pucciniales</taxon>
        <taxon>Pucciniaceae</taxon>
        <taxon>Puccinia</taxon>
    </lineage>
</organism>
<evidence type="ECO:0000256" key="1">
    <source>
        <dbReference type="SAM" id="MobiDB-lite"/>
    </source>
</evidence>
<feature type="compositionally biased region" description="Basic and acidic residues" evidence="1">
    <location>
        <begin position="30"/>
        <end position="39"/>
    </location>
</feature>
<gene>
    <name evidence="2" type="ORF">PCASD_21538</name>
</gene>
<dbReference type="AlphaFoldDB" id="A0A2N5TTA9"/>
<dbReference type="EMBL" id="PGCI01000355">
    <property type="protein sequence ID" value="PLW28724.1"/>
    <property type="molecule type" value="Genomic_DNA"/>
</dbReference>
<protein>
    <submittedName>
        <fullName evidence="2">Uncharacterized protein</fullName>
    </submittedName>
</protein>
<evidence type="ECO:0000313" key="3">
    <source>
        <dbReference type="Proteomes" id="UP000235392"/>
    </source>
</evidence>
<sequence>MEGIESDSSSNHSNSTPRPTSPVDFGKNPALDKSRHNPDNDNGITNLIAELLSNPRPDGSVVITADKVKDLLSLLGITADKVKDLLSLLGTGKLTTSINKMNSRLDSIEKAIKAVTAPTVASVPAPIPLLHQAPPNGWANVVKNSANNVSMRVLPRLPPLNRVINEFKSSFFVICKTVPESCPFFQMSPDQITKKVNQVLREINAKAPDGAPIIVKGPATLPSGDFKFFTQTRFAANWLLENKHKWTHLCDPNLVTPQLSL</sequence>
<name>A0A2N5TTA9_9BASI</name>